<evidence type="ECO:0000313" key="3">
    <source>
        <dbReference type="Proteomes" id="UP000240987"/>
    </source>
</evidence>
<reference evidence="2 3" key="1">
    <citation type="submission" date="2018-01" db="EMBL/GenBank/DDBJ databases">
        <title>Whole genome sequencing of Histamine producing bacteria.</title>
        <authorList>
            <person name="Butler K."/>
        </authorList>
    </citation>
    <scope>NUCLEOTIDE SEQUENCE [LARGE SCALE GENOMIC DNA]</scope>
    <source>
        <strain evidence="2 3">JCM 12947</strain>
    </source>
</reference>
<accession>A0A2T3JPT1</accession>
<dbReference type="AlphaFoldDB" id="A0A2T3JPT1"/>
<keyword evidence="1" id="KW-0732">Signal</keyword>
<gene>
    <name evidence="2" type="ORF">C9J12_03665</name>
</gene>
<organism evidence="2 3">
    <name type="scientific">Photobacterium frigidiphilum</name>
    <dbReference type="NCBI Taxonomy" id="264736"/>
    <lineage>
        <taxon>Bacteria</taxon>
        <taxon>Pseudomonadati</taxon>
        <taxon>Pseudomonadota</taxon>
        <taxon>Gammaproteobacteria</taxon>
        <taxon>Vibrionales</taxon>
        <taxon>Vibrionaceae</taxon>
        <taxon>Photobacterium</taxon>
    </lineage>
</organism>
<dbReference type="PROSITE" id="PS51257">
    <property type="entry name" value="PROKAR_LIPOPROTEIN"/>
    <property type="match status" value="1"/>
</dbReference>
<feature type="chain" id="PRO_5015535821" evidence="1">
    <location>
        <begin position="25"/>
        <end position="62"/>
    </location>
</feature>
<protein>
    <submittedName>
        <fullName evidence="2">Uncharacterized protein</fullName>
    </submittedName>
</protein>
<keyword evidence="3" id="KW-1185">Reference proteome</keyword>
<sequence>MGKFLYVHLLGMLMVGCTSTTATHQPDHQFRQQYMELYRTMEMTPKTYPILILQPRQNETLM</sequence>
<dbReference type="EMBL" id="PYMJ01000002">
    <property type="protein sequence ID" value="PSU51069.1"/>
    <property type="molecule type" value="Genomic_DNA"/>
</dbReference>
<name>A0A2T3JPT1_9GAMM</name>
<feature type="signal peptide" evidence="1">
    <location>
        <begin position="1"/>
        <end position="24"/>
    </location>
</feature>
<evidence type="ECO:0000256" key="1">
    <source>
        <dbReference type="SAM" id="SignalP"/>
    </source>
</evidence>
<dbReference type="RefSeq" id="WP_107241457.1">
    <property type="nucleotide sequence ID" value="NZ_PYMJ01000002.1"/>
</dbReference>
<proteinExistence type="predicted"/>
<comment type="caution">
    <text evidence="2">The sequence shown here is derived from an EMBL/GenBank/DDBJ whole genome shotgun (WGS) entry which is preliminary data.</text>
</comment>
<dbReference type="Proteomes" id="UP000240987">
    <property type="component" value="Unassembled WGS sequence"/>
</dbReference>
<evidence type="ECO:0000313" key="2">
    <source>
        <dbReference type="EMBL" id="PSU51069.1"/>
    </source>
</evidence>